<keyword evidence="1" id="KW-1133">Transmembrane helix</keyword>
<keyword evidence="1" id="KW-0812">Transmembrane</keyword>
<evidence type="ECO:0000256" key="1">
    <source>
        <dbReference type="SAM" id="Phobius"/>
    </source>
</evidence>
<dbReference type="AlphaFoldDB" id="A0A2S6FZ81"/>
<dbReference type="EMBL" id="PTIS01000003">
    <property type="protein sequence ID" value="PPK48942.1"/>
    <property type="molecule type" value="Genomic_DNA"/>
</dbReference>
<sequence length="197" mass="23241">MHIEKAIKNQNRNLKKFMILMISMSLILPLALFLYGNINWFLLSYMIFIEFMIAFATISKYNSQKIKFNCSNNKLKLKVGILGQTTLIFCDKISIVHTAKSKEDIEIIIISNTKIKNKRAKPINESFYKRYPMLAKKYENEKKENPEKDYYFLIIKKGGFYKYNLLDIIYKNSVKAVYTDETIENIKIARGQKEFID</sequence>
<name>A0A2S6FZ81_9CLOT</name>
<keyword evidence="1" id="KW-0472">Membrane</keyword>
<feature type="transmembrane region" description="Helical" evidence="1">
    <location>
        <begin position="17"/>
        <end position="35"/>
    </location>
</feature>
<accession>A0A2S6FZ81</accession>
<protein>
    <submittedName>
        <fullName evidence="2">Uncharacterized protein</fullName>
    </submittedName>
</protein>
<dbReference type="Proteomes" id="UP000239863">
    <property type="component" value="Unassembled WGS sequence"/>
</dbReference>
<dbReference type="OrthoDB" id="1937989at2"/>
<evidence type="ECO:0000313" key="3">
    <source>
        <dbReference type="Proteomes" id="UP000239863"/>
    </source>
</evidence>
<gene>
    <name evidence="2" type="ORF">BD821_10362</name>
</gene>
<evidence type="ECO:0000313" key="2">
    <source>
        <dbReference type="EMBL" id="PPK48942.1"/>
    </source>
</evidence>
<comment type="caution">
    <text evidence="2">The sequence shown here is derived from an EMBL/GenBank/DDBJ whole genome shotgun (WGS) entry which is preliminary data.</text>
</comment>
<dbReference type="STRING" id="37659.GCA_000703125_01992"/>
<reference evidence="2 3" key="1">
    <citation type="submission" date="2018-02" db="EMBL/GenBank/DDBJ databases">
        <title>Genomic Encyclopedia of Archaeal and Bacterial Type Strains, Phase II (KMG-II): from individual species to whole genera.</title>
        <authorList>
            <person name="Goeker M."/>
        </authorList>
    </citation>
    <scope>NUCLEOTIDE SEQUENCE [LARGE SCALE GENOMIC DNA]</scope>
    <source>
        <strain evidence="2 3">DSM 15099</strain>
    </source>
</reference>
<organism evidence="2 3">
    <name type="scientific">Clostridium algidicarnis DSM 15099</name>
    <dbReference type="NCBI Taxonomy" id="1121295"/>
    <lineage>
        <taxon>Bacteria</taxon>
        <taxon>Bacillati</taxon>
        <taxon>Bacillota</taxon>
        <taxon>Clostridia</taxon>
        <taxon>Eubacteriales</taxon>
        <taxon>Clostridiaceae</taxon>
        <taxon>Clostridium</taxon>
    </lineage>
</organism>
<proteinExistence type="predicted"/>
<dbReference type="RefSeq" id="WP_104409365.1">
    <property type="nucleotide sequence ID" value="NZ_PTIS01000003.1"/>
</dbReference>
<feature type="transmembrane region" description="Helical" evidence="1">
    <location>
        <begin position="41"/>
        <end position="58"/>
    </location>
</feature>